<sequence length="46" mass="5190">MTVEELISILEEYNPNATVILDCGDMNQVEVDDASQTKDKRYVVIS</sequence>
<dbReference type="EMBL" id="JACOOJ010000005">
    <property type="protein sequence ID" value="MBC5632094.1"/>
    <property type="molecule type" value="Genomic_DNA"/>
</dbReference>
<dbReference type="Proteomes" id="UP000651475">
    <property type="component" value="Unassembled WGS sequence"/>
</dbReference>
<reference evidence="1 2" key="1">
    <citation type="submission" date="2020-08" db="EMBL/GenBank/DDBJ databases">
        <title>Genome public.</title>
        <authorList>
            <person name="Liu C."/>
            <person name="Sun Q."/>
        </authorList>
    </citation>
    <scope>NUCLEOTIDE SEQUENCE [LARGE SCALE GENOMIC DNA]</scope>
    <source>
        <strain evidence="1 2">NSJ-79</strain>
    </source>
</reference>
<keyword evidence="2" id="KW-1185">Reference proteome</keyword>
<accession>A0ABR7DL01</accession>
<evidence type="ECO:0000313" key="1">
    <source>
        <dbReference type="EMBL" id="MBC5632094.1"/>
    </source>
</evidence>
<organism evidence="1 2">
    <name type="scientific">Parabacteroides hominis</name>
    <dbReference type="NCBI Taxonomy" id="2763057"/>
    <lineage>
        <taxon>Bacteria</taxon>
        <taxon>Pseudomonadati</taxon>
        <taxon>Bacteroidota</taxon>
        <taxon>Bacteroidia</taxon>
        <taxon>Bacteroidales</taxon>
        <taxon>Tannerellaceae</taxon>
        <taxon>Parabacteroides</taxon>
    </lineage>
</organism>
<gene>
    <name evidence="1" type="ORF">H8S65_04810</name>
</gene>
<dbReference type="RefSeq" id="WP_186928876.1">
    <property type="nucleotide sequence ID" value="NZ_JACOOJ010000005.1"/>
</dbReference>
<comment type="caution">
    <text evidence="1">The sequence shown here is derived from an EMBL/GenBank/DDBJ whole genome shotgun (WGS) entry which is preliminary data.</text>
</comment>
<proteinExistence type="predicted"/>
<evidence type="ECO:0000313" key="2">
    <source>
        <dbReference type="Proteomes" id="UP000651475"/>
    </source>
</evidence>
<name>A0ABR7DL01_9BACT</name>
<protein>
    <submittedName>
        <fullName evidence="1">Uncharacterized protein</fullName>
    </submittedName>
</protein>